<keyword evidence="2" id="KW-1185">Reference proteome</keyword>
<protein>
    <submittedName>
        <fullName evidence="1">DUF2471 family protein</fullName>
    </submittedName>
</protein>
<organism evidence="1 2">
    <name type="scientific">Paraburkholderia bengalensis</name>
    <dbReference type="NCBI Taxonomy" id="2747562"/>
    <lineage>
        <taxon>Bacteria</taxon>
        <taxon>Pseudomonadati</taxon>
        <taxon>Pseudomonadota</taxon>
        <taxon>Betaproteobacteria</taxon>
        <taxon>Burkholderiales</taxon>
        <taxon>Burkholderiaceae</taxon>
        <taxon>Paraburkholderia</taxon>
    </lineage>
</organism>
<dbReference type="EMBL" id="JACFYJ010000003">
    <property type="protein sequence ID" value="MEI5996270.1"/>
    <property type="molecule type" value="Genomic_DNA"/>
</dbReference>
<evidence type="ECO:0000313" key="1">
    <source>
        <dbReference type="EMBL" id="MEI5996270.1"/>
    </source>
</evidence>
<dbReference type="Proteomes" id="UP001386437">
    <property type="component" value="Unassembled WGS sequence"/>
</dbReference>
<proteinExistence type="predicted"/>
<gene>
    <name evidence="1" type="ORF">H3V53_03330</name>
</gene>
<evidence type="ECO:0000313" key="2">
    <source>
        <dbReference type="Proteomes" id="UP001386437"/>
    </source>
</evidence>
<comment type="caution">
    <text evidence="1">The sequence shown here is derived from an EMBL/GenBank/DDBJ whole genome shotgun (WGS) entry which is preliminary data.</text>
</comment>
<name>A0ABU8IL72_9BURK</name>
<sequence>MRRPWVSGRPFAGNPCQFYRLRDSRLLPADLDAPVDWDRDDSSSTRKFK</sequence>
<accession>A0ABU8IL72</accession>
<reference evidence="1 2" key="1">
    <citation type="journal article" date="2022" name="Arch. Microbiol.">
        <title>Paraburkholderia bengalensis sp. nov. isolated from roots of Oryza sativa, IR64.</title>
        <authorList>
            <person name="Nag P."/>
            <person name="Mondal N."/>
            <person name="Sarkar J."/>
            <person name="Das S."/>
        </authorList>
    </citation>
    <scope>NUCLEOTIDE SEQUENCE [LARGE SCALE GENOMIC DNA]</scope>
    <source>
        <strain evidence="1 2">IR64_4_BI</strain>
    </source>
</reference>